<dbReference type="Gene3D" id="3.40.50.1950">
    <property type="entry name" value="Flavin prenyltransferase-like"/>
    <property type="match status" value="1"/>
</dbReference>
<protein>
    <recommendedName>
        <fullName evidence="1">Dipicolinate synthase subunit B</fullName>
        <shortName evidence="1">DPA synthase subunit B</shortName>
        <ecNumber evidence="1">1.3.1.-</ecNumber>
    </recommendedName>
    <alternativeName>
        <fullName evidence="1">Spore dipicolinate synthase subunit B</fullName>
    </alternativeName>
    <alternativeName>
        <fullName evidence="1">Stage V sporulation protein FB</fullName>
    </alternativeName>
</protein>
<dbReference type="InterPro" id="IPR014214">
    <property type="entry name" value="Dipicolinic_acid_synth_B"/>
</dbReference>
<name>A0A7X2NIJ7_9CLOT</name>
<dbReference type="Proteomes" id="UP000429958">
    <property type="component" value="Unassembled WGS sequence"/>
</dbReference>
<keyword evidence="1" id="KW-0521">NADP</keyword>
<dbReference type="NCBIfam" id="NF006161">
    <property type="entry name" value="PRK08305.1"/>
    <property type="match status" value="1"/>
</dbReference>
<evidence type="ECO:0000313" key="3">
    <source>
        <dbReference type="EMBL" id="MSS35360.1"/>
    </source>
</evidence>
<keyword evidence="1" id="KW-0749">Sporulation</keyword>
<dbReference type="GO" id="GO:0016491">
    <property type="term" value="F:oxidoreductase activity"/>
    <property type="evidence" value="ECO:0007669"/>
    <property type="project" value="UniProtKB-KW"/>
</dbReference>
<comment type="function">
    <text evidence="1">Together with DpaA, catalyzes the conversion of dihydrodipicolinate to dipicolinate (DPA).</text>
</comment>
<dbReference type="GO" id="GO:0030435">
    <property type="term" value="P:sporulation resulting in formation of a cellular spore"/>
    <property type="evidence" value="ECO:0007669"/>
    <property type="project" value="UniProtKB-KW"/>
</dbReference>
<dbReference type="AlphaFoldDB" id="A0A7X2NIJ7"/>
<organism evidence="3 4">
    <name type="scientific">Clostridium porci</name>
    <dbReference type="NCBI Taxonomy" id="2605778"/>
    <lineage>
        <taxon>Bacteria</taxon>
        <taxon>Bacillati</taxon>
        <taxon>Bacillota</taxon>
        <taxon>Clostridia</taxon>
        <taxon>Eubacteriales</taxon>
        <taxon>Clostridiaceae</taxon>
        <taxon>Clostridium</taxon>
    </lineage>
</organism>
<dbReference type="EMBL" id="VUMD01000001">
    <property type="protein sequence ID" value="MSS35360.1"/>
    <property type="molecule type" value="Genomic_DNA"/>
</dbReference>
<dbReference type="InterPro" id="IPR003382">
    <property type="entry name" value="Flavoprotein"/>
</dbReference>
<accession>A0A7X2NIJ7</accession>
<dbReference type="Pfam" id="PF02441">
    <property type="entry name" value="Flavoprotein"/>
    <property type="match status" value="1"/>
</dbReference>
<comment type="catalytic activity">
    <reaction evidence="1">
        <text>(S)-2,3-dihydrodipicolinate + NADP(+) = dipicolinate + NADPH + H(+)</text>
        <dbReference type="Rhea" id="RHEA:47092"/>
        <dbReference type="ChEBI" id="CHEBI:15378"/>
        <dbReference type="ChEBI" id="CHEBI:30620"/>
        <dbReference type="ChEBI" id="CHEBI:36167"/>
        <dbReference type="ChEBI" id="CHEBI:57783"/>
        <dbReference type="ChEBI" id="CHEBI:58349"/>
    </reaction>
</comment>
<sequence>MDIKGKKIGFAVTGSFCTLNRALNAAQSLKKAGAELYPIFSDSVWQMNTKFGLAAEWEQRFSSLCGREVIKTIVEAEPIGPGNFLDIMAVVPCSGNTLSKMAHGITDGPVLMAVKAHLRNQKPVVLAVSTNDGLGRSMQNIATLMGSKNIYMVPFSQDDPVKKPYSLVADMEATKATVESALDGIQIQPILK</sequence>
<comment type="caution">
    <text evidence="3">The sequence shown here is derived from an EMBL/GenBank/DDBJ whole genome shotgun (WGS) entry which is preliminary data.</text>
</comment>
<dbReference type="SUPFAM" id="SSF52507">
    <property type="entry name" value="Homo-oligomeric flavin-containing Cys decarboxylases, HFCD"/>
    <property type="match status" value="1"/>
</dbReference>
<gene>
    <name evidence="3" type="ORF">FYJ39_01850</name>
</gene>
<proteinExistence type="predicted"/>
<evidence type="ECO:0000259" key="2">
    <source>
        <dbReference type="Pfam" id="PF02441"/>
    </source>
</evidence>
<evidence type="ECO:0000313" key="4">
    <source>
        <dbReference type="Proteomes" id="UP000429958"/>
    </source>
</evidence>
<dbReference type="NCBIfam" id="TIGR02852">
    <property type="entry name" value="spore_dpaB"/>
    <property type="match status" value="1"/>
</dbReference>
<feature type="domain" description="Flavoprotein" evidence="2">
    <location>
        <begin position="6"/>
        <end position="182"/>
    </location>
</feature>
<comment type="subunit">
    <text evidence="1">Dipicolinate synthase likely consists of DpaA and DpaB, since both proteins are required for DPA synthesis.</text>
</comment>
<dbReference type="PIRSF" id="PIRSF001390">
    <property type="entry name" value="Dipicolinate_synth_subunit_B"/>
    <property type="match status" value="1"/>
</dbReference>
<dbReference type="EC" id="1.3.1.-" evidence="1"/>
<evidence type="ECO:0000256" key="1">
    <source>
        <dbReference type="PIRNR" id="PIRNR001390"/>
    </source>
</evidence>
<reference evidence="3 4" key="1">
    <citation type="submission" date="2019-08" db="EMBL/GenBank/DDBJ databases">
        <title>In-depth cultivation of the pig gut microbiome towards novel bacterial diversity and tailored functional studies.</title>
        <authorList>
            <person name="Wylensek D."/>
            <person name="Hitch T.C.A."/>
            <person name="Clavel T."/>
        </authorList>
    </citation>
    <scope>NUCLEOTIDE SEQUENCE [LARGE SCALE GENOMIC DNA]</scope>
    <source>
        <strain evidence="3 4">WCA-389-WT-23D1</strain>
    </source>
</reference>
<keyword evidence="4" id="KW-1185">Reference proteome</keyword>
<keyword evidence="1" id="KW-0560">Oxidoreductase</keyword>
<dbReference type="RefSeq" id="WP_154470758.1">
    <property type="nucleotide sequence ID" value="NZ_DBEWUL010000038.1"/>
</dbReference>
<dbReference type="InterPro" id="IPR036551">
    <property type="entry name" value="Flavin_trans-like"/>
</dbReference>